<evidence type="ECO:0000313" key="2">
    <source>
        <dbReference type="EMBL" id="AYV79294.1"/>
    </source>
</evidence>
<dbReference type="EMBL" id="MK072139">
    <property type="protein sequence ID" value="AYV79294.1"/>
    <property type="molecule type" value="Genomic_DNA"/>
</dbReference>
<keyword evidence="1" id="KW-0812">Transmembrane</keyword>
<gene>
    <name evidence="2" type="ORF">Faunusvirus8_11</name>
</gene>
<accession>A0A3G4ZYA4</accession>
<organism evidence="2">
    <name type="scientific">Faunusvirus sp</name>
    <dbReference type="NCBI Taxonomy" id="2487766"/>
    <lineage>
        <taxon>Viruses</taxon>
        <taxon>Varidnaviria</taxon>
        <taxon>Bamfordvirae</taxon>
        <taxon>Nucleocytoviricota</taxon>
        <taxon>Megaviricetes</taxon>
        <taxon>Imitervirales</taxon>
        <taxon>Mimiviridae</taxon>
    </lineage>
</organism>
<sequence length="86" mass="9816">MINTKHVTVVMGIIGFICIIVAITQTFTQYPPTKIEYKYIKQSVLDEQNNPTPLHDIFGDMFTNQSPWFASANIYDQPRVLTTVAH</sequence>
<keyword evidence="1" id="KW-0472">Membrane</keyword>
<protein>
    <submittedName>
        <fullName evidence="2">Uncharacterized protein</fullName>
    </submittedName>
</protein>
<name>A0A3G4ZYA4_9VIRU</name>
<reference evidence="2" key="1">
    <citation type="submission" date="2018-10" db="EMBL/GenBank/DDBJ databases">
        <title>Hidden diversity of soil giant viruses.</title>
        <authorList>
            <person name="Schulz F."/>
            <person name="Alteio L."/>
            <person name="Goudeau D."/>
            <person name="Ryan E.M."/>
            <person name="Malmstrom R.R."/>
            <person name="Blanchard J."/>
            <person name="Woyke T."/>
        </authorList>
    </citation>
    <scope>NUCLEOTIDE SEQUENCE</scope>
    <source>
        <strain evidence="2">FNV1</strain>
    </source>
</reference>
<proteinExistence type="predicted"/>
<feature type="transmembrane region" description="Helical" evidence="1">
    <location>
        <begin position="6"/>
        <end position="28"/>
    </location>
</feature>
<evidence type="ECO:0000256" key="1">
    <source>
        <dbReference type="SAM" id="Phobius"/>
    </source>
</evidence>
<keyword evidence="1" id="KW-1133">Transmembrane helix</keyword>